<evidence type="ECO:0000256" key="1">
    <source>
        <dbReference type="SAM" id="MobiDB-lite"/>
    </source>
</evidence>
<dbReference type="EMBL" id="ALYF01000003">
    <property type="protein sequence ID" value="EJW21100.1"/>
    <property type="molecule type" value="Genomic_DNA"/>
</dbReference>
<comment type="caution">
    <text evidence="3">The sequence shown here is derived from an EMBL/GenBank/DDBJ whole genome shotgun (WGS) entry which is preliminary data.</text>
</comment>
<evidence type="ECO:0000256" key="2">
    <source>
        <dbReference type="SAM" id="SignalP"/>
    </source>
</evidence>
<gene>
    <name evidence="3" type="ORF">IMCC14465_08960</name>
</gene>
<evidence type="ECO:0008006" key="5">
    <source>
        <dbReference type="Google" id="ProtNLM"/>
    </source>
</evidence>
<dbReference type="OrthoDB" id="7159040at2"/>
<sequence length="376" mass="42432">MKMKQLLLTIALLFSTPALALGNGLQGRVDGNKEVIANFVNGKMNGWSATYDGDDTYYIKYLNGSRLEGVIIRNGFVKIRFKQNNGNNVLGAIYLSDGRVFKGKFDLGENSKFGLWKLSNQKLNGVITYPTQFKERKYYGKVEFWRGKEVDRDGFGVVEYEDGKLESGDYLREFVGKSQKMSPATSAIVGVLTLGLTAASQASDRLSQEKLIREMKAIENEVNVFLDSFTYEDEVKKLEVAYYEKSSKEEEKKTNLEMKKYKSQCKAFGYVEFNKDGSPSSDFNACVKEAYFKAEELRVLKSELQNKKNSQASGLNNLVVSGNKENKTKPTLSNKELRDLGSKMMGYENFNDLIDTRPRRTPPGTSRLPPGAYRLD</sequence>
<protein>
    <recommendedName>
        <fullName evidence="5">MORN repeat protein</fullName>
    </recommendedName>
</protein>
<name>J9A443_9PROT</name>
<organism evidence="3 4">
    <name type="scientific">alpha proteobacterium IMCC14465</name>
    <dbReference type="NCBI Taxonomy" id="1220535"/>
    <lineage>
        <taxon>Bacteria</taxon>
        <taxon>Pseudomonadati</taxon>
        <taxon>Pseudomonadota</taxon>
        <taxon>Alphaproteobacteria</taxon>
        <taxon>PS1 clade</taxon>
    </lineage>
</organism>
<evidence type="ECO:0000313" key="4">
    <source>
        <dbReference type="Proteomes" id="UP000004836"/>
    </source>
</evidence>
<feature type="region of interest" description="Disordered" evidence="1">
    <location>
        <begin position="352"/>
        <end position="376"/>
    </location>
</feature>
<accession>J9A443</accession>
<feature type="chain" id="PRO_5003819102" description="MORN repeat protein" evidence="2">
    <location>
        <begin position="21"/>
        <end position="376"/>
    </location>
</feature>
<evidence type="ECO:0000313" key="3">
    <source>
        <dbReference type="EMBL" id="EJW21100.1"/>
    </source>
</evidence>
<dbReference type="Proteomes" id="UP000004836">
    <property type="component" value="Unassembled WGS sequence"/>
</dbReference>
<proteinExistence type="predicted"/>
<reference evidence="3 4" key="1">
    <citation type="journal article" date="2012" name="J. Bacteriol.">
        <title>Genome Sequence of Strain IMCC14465, Isolated from the East Sea, Belonging to the PS1 Clade of Alphaproteobacteria.</title>
        <authorList>
            <person name="Yang S.J."/>
            <person name="Kang I."/>
            <person name="Cho J.C."/>
        </authorList>
    </citation>
    <scope>NUCLEOTIDE SEQUENCE [LARGE SCALE GENOMIC DNA]</scope>
    <source>
        <strain evidence="3 4">IMCC14465</strain>
    </source>
</reference>
<keyword evidence="2" id="KW-0732">Signal</keyword>
<dbReference type="AlphaFoldDB" id="J9A443"/>
<keyword evidence="4" id="KW-1185">Reference proteome</keyword>
<feature type="signal peptide" evidence="2">
    <location>
        <begin position="1"/>
        <end position="20"/>
    </location>
</feature>